<dbReference type="EMBL" id="BNJK01000002">
    <property type="protein sequence ID" value="GHO98376.1"/>
    <property type="molecule type" value="Genomic_DNA"/>
</dbReference>
<evidence type="ECO:0008006" key="5">
    <source>
        <dbReference type="Google" id="ProtNLM"/>
    </source>
</evidence>
<evidence type="ECO:0000256" key="1">
    <source>
        <dbReference type="SAM" id="Coils"/>
    </source>
</evidence>
<feature type="compositionally biased region" description="Basic and acidic residues" evidence="2">
    <location>
        <begin position="853"/>
        <end position="868"/>
    </location>
</feature>
<feature type="region of interest" description="Disordered" evidence="2">
    <location>
        <begin position="946"/>
        <end position="989"/>
    </location>
</feature>
<dbReference type="InterPro" id="IPR027417">
    <property type="entry name" value="P-loop_NTPase"/>
</dbReference>
<evidence type="ECO:0000256" key="2">
    <source>
        <dbReference type="SAM" id="MobiDB-lite"/>
    </source>
</evidence>
<comment type="caution">
    <text evidence="3">The sequence shown here is derived from an EMBL/GenBank/DDBJ whole genome shotgun (WGS) entry which is preliminary data.</text>
</comment>
<dbReference type="SUPFAM" id="SSF52540">
    <property type="entry name" value="P-loop containing nucleoside triphosphate hydrolases"/>
    <property type="match status" value="1"/>
</dbReference>
<organism evidence="3 4">
    <name type="scientific">Reticulibacter mediterranei</name>
    <dbReference type="NCBI Taxonomy" id="2778369"/>
    <lineage>
        <taxon>Bacteria</taxon>
        <taxon>Bacillati</taxon>
        <taxon>Chloroflexota</taxon>
        <taxon>Ktedonobacteria</taxon>
        <taxon>Ktedonobacterales</taxon>
        <taxon>Reticulibacteraceae</taxon>
        <taxon>Reticulibacter</taxon>
    </lineage>
</organism>
<reference evidence="3" key="1">
    <citation type="submission" date="2020-10" db="EMBL/GenBank/DDBJ databases">
        <title>Taxonomic study of unclassified bacteria belonging to the class Ktedonobacteria.</title>
        <authorList>
            <person name="Yabe S."/>
            <person name="Wang C.M."/>
            <person name="Zheng Y."/>
            <person name="Sakai Y."/>
            <person name="Cavaletti L."/>
            <person name="Monciardini P."/>
            <person name="Donadio S."/>
        </authorList>
    </citation>
    <scope>NUCLEOTIDE SEQUENCE</scope>
    <source>
        <strain evidence="3">ID150040</strain>
    </source>
</reference>
<feature type="compositionally biased region" description="Basic and acidic residues" evidence="2">
    <location>
        <begin position="975"/>
        <end position="989"/>
    </location>
</feature>
<dbReference type="GO" id="GO:0016020">
    <property type="term" value="C:membrane"/>
    <property type="evidence" value="ECO:0007669"/>
    <property type="project" value="InterPro"/>
</dbReference>
<accession>A0A8J3J018</accession>
<proteinExistence type="predicted"/>
<dbReference type="Proteomes" id="UP000597444">
    <property type="component" value="Unassembled WGS sequence"/>
</dbReference>
<gene>
    <name evidence="3" type="ORF">KSF_084240</name>
</gene>
<keyword evidence="4" id="KW-1185">Reference proteome</keyword>
<feature type="coiled-coil region" evidence="1">
    <location>
        <begin position="664"/>
        <end position="705"/>
    </location>
</feature>
<feature type="compositionally biased region" description="Basic and acidic residues" evidence="2">
    <location>
        <begin position="957"/>
        <end position="968"/>
    </location>
</feature>
<dbReference type="Gene3D" id="3.40.50.300">
    <property type="entry name" value="P-loop containing nucleotide triphosphate hydrolases"/>
    <property type="match status" value="2"/>
</dbReference>
<dbReference type="AlphaFoldDB" id="A0A8J3J018"/>
<keyword evidence="1" id="KW-0175">Coiled coil</keyword>
<evidence type="ECO:0000313" key="4">
    <source>
        <dbReference type="Proteomes" id="UP000597444"/>
    </source>
</evidence>
<name>A0A8J3J018_9CHLR</name>
<evidence type="ECO:0000313" key="3">
    <source>
        <dbReference type="EMBL" id="GHO98376.1"/>
    </source>
</evidence>
<feature type="region of interest" description="Disordered" evidence="2">
    <location>
        <begin position="836"/>
        <end position="868"/>
    </location>
</feature>
<dbReference type="RefSeq" id="WP_220209130.1">
    <property type="nucleotide sequence ID" value="NZ_BNJK01000002.1"/>
</dbReference>
<feature type="coiled-coil region" evidence="1">
    <location>
        <begin position="763"/>
        <end position="790"/>
    </location>
</feature>
<dbReference type="InterPro" id="IPR003688">
    <property type="entry name" value="TraG/VirD4"/>
</dbReference>
<feature type="compositionally biased region" description="Basic and acidic residues" evidence="2">
    <location>
        <begin position="836"/>
        <end position="846"/>
    </location>
</feature>
<dbReference type="Pfam" id="PF02534">
    <property type="entry name" value="T4SS-DNA_transf"/>
    <property type="match status" value="1"/>
</dbReference>
<sequence>MGTRNTPLCRYIFQNANSGATIFAERAGAMEYRSIVTGKLLAYWFGKNKWREADTGETFFLRGLEVTDGVLTKTYTPIPNGFLNIRYSSGKALYALLTDSGLRDALTEAELSLQRGNEAWVGDMIYPGEGLLDTFMTYEPEEDEGIPIAEDIKTGEEISVSPDAFYAGTYVVGVQGSGKTSILTNIGIEQMWEGDSVIVLDPTGDMIRDIISRMPKDRIKDTYLFSIKEYKTPFMMSVFSPPEQTKGVKLLELQQGTRNQIIAAFEKLWPEVKTGQYFKKMLRNIIPILLEHPRFTLYHVPDFFDDDQFRERVLSELHNKEVQAFWTSYAGWSRSEKERQTQPFRNRVDELLDDAFVKFHICPKPSNIGENGAEKKRTIDIRQLILDRKIVLIHLPLDELSYRYSARTIGIFFMMQIYAATFSFASMPKDERPGFTLLVDEFSKWATGSADEFRDLFSFGRKYGIKQVLCHQYLGQLEEEGMGALKQAMTTAHTVIALRTNRDDSPYLSHLFAGYEYEDYGEEVEKEADEEEEAEEFTRKPTIINVEPISEMDKHPNPLVRDFYVRYLIPLQTGARMGKGTTHKYNFGFGEPIYFEQEAIQELLRRYNRFFYDTQVAGVIDEAKLHTFVYETCLPAIGSDGQLPYDMVPDEEGVRKRGIVQVQIRQEKNTIKRLESEEQDKQEIIRKMQGAINEVLSESRKIQEEWRTRYPRVDWGHYSEEYKLGTYKFDSQSGRFGVWYVQDIKEGKIHFQVFDLTKEYTAWTEAEEHITKLQKLKKETEEKIQKLQWQHEAIPIEKKAERTGMLVQFEQTLRVVLEALLAYPIAVDRAEVEREREKWEKEQERKRVGREKRKQEREEQEQEREASAHKILSASDVASILPKLKNRHGFVKVASEIYRMKTIDLPAPVGGEEKSERWNTILAQTKRTYCRGRKEVERELTTAFMFPPTTNQTPPIPHRENKQMKPEIQRQTQDLFDRLDEHEGSPDIQ</sequence>
<protein>
    <recommendedName>
        <fullName evidence="5">TraD/TraG TraM recognition site domain-containing protein</fullName>
    </recommendedName>
</protein>